<dbReference type="SFLD" id="SFLDS00005">
    <property type="entry name" value="Isoprenoid_Synthase_Type_I"/>
    <property type="match status" value="1"/>
</dbReference>
<dbReference type="InterPro" id="IPR019845">
    <property type="entry name" value="Squalene/phytoene_synthase_CS"/>
</dbReference>
<evidence type="ECO:0000256" key="27">
    <source>
        <dbReference type="ARBA" id="ARBA00048854"/>
    </source>
</evidence>
<dbReference type="OrthoDB" id="431150at2759"/>
<keyword evidence="15" id="KW-1133">Transmembrane helix</keyword>
<evidence type="ECO:0000256" key="21">
    <source>
        <dbReference type="ARBA" id="ARBA00031079"/>
    </source>
</evidence>
<dbReference type="Proteomes" id="UP000770717">
    <property type="component" value="Unassembled WGS sequence"/>
</dbReference>
<evidence type="ECO:0000256" key="17">
    <source>
        <dbReference type="ARBA" id="ARBA00023098"/>
    </source>
</evidence>
<keyword evidence="17" id="KW-0443">Lipid metabolism</keyword>
<keyword evidence="7" id="KW-0444">Lipid biosynthesis</keyword>
<evidence type="ECO:0000256" key="12">
    <source>
        <dbReference type="ARBA" id="ARBA00022824"/>
    </source>
</evidence>
<dbReference type="Gene3D" id="1.10.600.10">
    <property type="entry name" value="Farnesyl Diphosphate Synthase"/>
    <property type="match status" value="1"/>
</dbReference>
<comment type="function">
    <text evidence="23">Catalyzes the condensation of 2 farnesyl pyrophosphate (FPP) moieties to form squalene. Proceeds in two distinct steps. In the first half-reaction, two molecules of FPP react to form the stable presqualene diphosphate intermediate (PSQPP), with concomitant release of a proton and a molecule of inorganic diphosphate. In the second half-reaction, PSQPP undergoes heterolysis, isomerization, and reduction with NADPH or NADH to form squalene. It is the first committed enzyme of the sterol biosynthesis pathway.</text>
</comment>
<dbReference type="FunFam" id="1.10.600.10:FF:000053">
    <property type="entry name" value="Squalene synthase"/>
    <property type="match status" value="1"/>
</dbReference>
<evidence type="ECO:0000256" key="16">
    <source>
        <dbReference type="ARBA" id="ARBA00023027"/>
    </source>
</evidence>
<dbReference type="InterPro" id="IPR044844">
    <property type="entry name" value="Trans_IPPS_euk-type"/>
</dbReference>
<dbReference type="PROSITE" id="PS01044">
    <property type="entry name" value="SQUALEN_PHYTOEN_SYN_1"/>
    <property type="match status" value="1"/>
</dbReference>
<keyword evidence="13" id="KW-0460">Magnesium</keyword>
<comment type="caution">
    <text evidence="28">The sequence shown here is derived from an EMBL/GenBank/DDBJ whole genome shotgun (WGS) entry which is preliminary data.</text>
</comment>
<keyword evidence="11" id="KW-0479">Metal-binding</keyword>
<comment type="catalytic activity">
    <reaction evidence="25">
        <text>presqualene diphosphate + NADH + H(+) = squalene + diphosphate + NAD(+)</text>
        <dbReference type="Rhea" id="RHEA:22228"/>
        <dbReference type="ChEBI" id="CHEBI:15378"/>
        <dbReference type="ChEBI" id="CHEBI:15440"/>
        <dbReference type="ChEBI" id="CHEBI:33019"/>
        <dbReference type="ChEBI" id="CHEBI:57310"/>
        <dbReference type="ChEBI" id="CHEBI:57540"/>
        <dbReference type="ChEBI" id="CHEBI:57945"/>
    </reaction>
    <physiologicalReaction direction="left-to-right" evidence="25">
        <dbReference type="Rhea" id="RHEA:22229"/>
    </physiologicalReaction>
</comment>
<reference evidence="28" key="1">
    <citation type="thesis" date="2020" institute="ProQuest LLC" country="789 East Eisenhower Parkway, Ann Arbor, MI, USA">
        <title>Comparative Genomics and Chromosome Evolution.</title>
        <authorList>
            <person name="Mudd A.B."/>
        </authorList>
    </citation>
    <scope>NUCLEOTIDE SEQUENCE</scope>
    <source>
        <strain evidence="28">HN-11 Male</strain>
        <tissue evidence="28">Kidney and liver</tissue>
    </source>
</reference>
<comment type="cofactor">
    <cofactor evidence="1">
        <name>Mg(2+)</name>
        <dbReference type="ChEBI" id="CHEBI:18420"/>
    </cofactor>
</comment>
<organism evidence="28 29">
    <name type="scientific">Eleutherodactylus coqui</name>
    <name type="common">Puerto Rican coqui</name>
    <dbReference type="NCBI Taxonomy" id="57060"/>
    <lineage>
        <taxon>Eukaryota</taxon>
        <taxon>Metazoa</taxon>
        <taxon>Chordata</taxon>
        <taxon>Craniata</taxon>
        <taxon>Vertebrata</taxon>
        <taxon>Euteleostomi</taxon>
        <taxon>Amphibia</taxon>
        <taxon>Batrachia</taxon>
        <taxon>Anura</taxon>
        <taxon>Neobatrachia</taxon>
        <taxon>Hyloidea</taxon>
        <taxon>Eleutherodactylidae</taxon>
        <taxon>Eleutherodactylinae</taxon>
        <taxon>Eleutherodactylus</taxon>
        <taxon>Eleutherodactylus</taxon>
    </lineage>
</organism>
<comment type="catalytic activity">
    <reaction evidence="27">
        <text>2 (2E,6E)-farnesyl diphosphate + NADH + H(+) = squalene + 2 diphosphate + NAD(+)</text>
        <dbReference type="Rhea" id="RHEA:32299"/>
        <dbReference type="ChEBI" id="CHEBI:15378"/>
        <dbReference type="ChEBI" id="CHEBI:15440"/>
        <dbReference type="ChEBI" id="CHEBI:33019"/>
        <dbReference type="ChEBI" id="CHEBI:57540"/>
        <dbReference type="ChEBI" id="CHEBI:57945"/>
        <dbReference type="ChEBI" id="CHEBI:175763"/>
        <dbReference type="EC" id="2.5.1.21"/>
    </reaction>
    <physiologicalReaction direction="left-to-right" evidence="27">
        <dbReference type="Rhea" id="RHEA:32300"/>
    </physiologicalReaction>
</comment>
<dbReference type="GO" id="GO:0045338">
    <property type="term" value="P:farnesyl diphosphate metabolic process"/>
    <property type="evidence" value="ECO:0007669"/>
    <property type="project" value="InterPro"/>
</dbReference>
<evidence type="ECO:0000256" key="24">
    <source>
        <dbReference type="ARBA" id="ARBA00047468"/>
    </source>
</evidence>
<dbReference type="GO" id="GO:0006695">
    <property type="term" value="P:cholesterol biosynthetic process"/>
    <property type="evidence" value="ECO:0007669"/>
    <property type="project" value="TreeGrafter"/>
</dbReference>
<evidence type="ECO:0000256" key="6">
    <source>
        <dbReference type="ARBA" id="ARBA00015135"/>
    </source>
</evidence>
<evidence type="ECO:0000256" key="9">
    <source>
        <dbReference type="ARBA" id="ARBA00022679"/>
    </source>
</evidence>
<comment type="subcellular location">
    <subcellularLocation>
        <location evidence="2">Endoplasmic reticulum membrane</location>
        <topology evidence="2">Multi-pass membrane protein</topology>
    </subcellularLocation>
</comment>
<evidence type="ECO:0000256" key="23">
    <source>
        <dbReference type="ARBA" id="ARBA00045166"/>
    </source>
</evidence>
<dbReference type="InterPro" id="IPR002060">
    <property type="entry name" value="Squ/phyt_synthse"/>
</dbReference>
<evidence type="ECO:0000256" key="18">
    <source>
        <dbReference type="ARBA" id="ARBA00023136"/>
    </source>
</evidence>
<evidence type="ECO:0000256" key="5">
    <source>
        <dbReference type="ARBA" id="ARBA00012373"/>
    </source>
</evidence>
<evidence type="ECO:0000313" key="28">
    <source>
        <dbReference type="EMBL" id="KAG9465053.1"/>
    </source>
</evidence>
<comment type="catalytic activity">
    <reaction evidence="26">
        <text>2 (2E,6E)-farnesyl diphosphate = presqualene diphosphate + diphosphate</text>
        <dbReference type="Rhea" id="RHEA:22672"/>
        <dbReference type="ChEBI" id="CHEBI:33019"/>
        <dbReference type="ChEBI" id="CHEBI:57310"/>
        <dbReference type="ChEBI" id="CHEBI:175763"/>
    </reaction>
    <physiologicalReaction direction="left-to-right" evidence="26">
        <dbReference type="Rhea" id="RHEA:22673"/>
    </physiologicalReaction>
</comment>
<keyword evidence="12" id="KW-0256">Endoplasmic reticulum</keyword>
<evidence type="ECO:0000256" key="13">
    <source>
        <dbReference type="ARBA" id="ARBA00022842"/>
    </source>
</evidence>
<evidence type="ECO:0000256" key="1">
    <source>
        <dbReference type="ARBA" id="ARBA00001946"/>
    </source>
</evidence>
<evidence type="ECO:0000256" key="20">
    <source>
        <dbReference type="ARBA" id="ARBA00023221"/>
    </source>
</evidence>
<dbReference type="GO" id="GO:0051996">
    <property type="term" value="F:squalene synthase [NAD(P)H] activity"/>
    <property type="evidence" value="ECO:0007669"/>
    <property type="project" value="UniProtKB-EC"/>
</dbReference>
<keyword evidence="20" id="KW-0753">Steroid metabolism</keyword>
<dbReference type="EMBL" id="WNTK01003569">
    <property type="protein sequence ID" value="KAG9465053.1"/>
    <property type="molecule type" value="Genomic_DNA"/>
</dbReference>
<dbReference type="PANTHER" id="PTHR11626">
    <property type="entry name" value="FARNESYL-DIPHOSPHATE FARNESYLTRANSFERASE"/>
    <property type="match status" value="1"/>
</dbReference>
<evidence type="ECO:0000256" key="26">
    <source>
        <dbReference type="ARBA" id="ARBA00048315"/>
    </source>
</evidence>
<evidence type="ECO:0000256" key="19">
    <source>
        <dbReference type="ARBA" id="ARBA00023166"/>
    </source>
</evidence>
<evidence type="ECO:0000256" key="4">
    <source>
        <dbReference type="ARBA" id="ARBA00006251"/>
    </source>
</evidence>
<evidence type="ECO:0000313" key="29">
    <source>
        <dbReference type="Proteomes" id="UP000770717"/>
    </source>
</evidence>
<dbReference type="InterPro" id="IPR008949">
    <property type="entry name" value="Isoprenoid_synthase_dom_sf"/>
</dbReference>
<dbReference type="AlphaFoldDB" id="A0A8J6EAV5"/>
<evidence type="ECO:0000256" key="22">
    <source>
        <dbReference type="ARBA" id="ARBA00033359"/>
    </source>
</evidence>
<keyword evidence="19" id="KW-1207">Sterol metabolism</keyword>
<comment type="similarity">
    <text evidence="4">Belongs to the phytoene/squalene synthase family.</text>
</comment>
<evidence type="ECO:0000256" key="10">
    <source>
        <dbReference type="ARBA" id="ARBA00022692"/>
    </source>
</evidence>
<dbReference type="SFLD" id="SFLDG01018">
    <property type="entry name" value="Squalene/Phytoene_Synthase_Lik"/>
    <property type="match status" value="1"/>
</dbReference>
<evidence type="ECO:0000256" key="3">
    <source>
        <dbReference type="ARBA" id="ARBA00005057"/>
    </source>
</evidence>
<dbReference type="GO" id="GO:0046872">
    <property type="term" value="F:metal ion binding"/>
    <property type="evidence" value="ECO:0007669"/>
    <property type="project" value="UniProtKB-KW"/>
</dbReference>
<name>A0A8J6EAV5_ELECQ</name>
<comment type="pathway">
    <text evidence="3">Terpene metabolism; lanosterol biosynthesis; lanosterol from farnesyl diphosphate: step 1/3.</text>
</comment>
<sequence>MSDSLRTCYKYLKETSRSFAAIIQAQEGELRDAMCIFYLVLRALDTVEDDMTMSLKTKIPILHNFHTYLYQADWRFTDSKDKHRQVLEDFPTISREFRKLPAVCQEVIAGTCQKMGVGMAKFLEKRVESLLDFDEYCHYVAGLVGIGLSRLCAAELEDIPVGEDTRLSNSMGLFQQKTNIIRDYLEDQQEG</sequence>
<keyword evidence="9" id="KW-0808">Transferase</keyword>
<evidence type="ECO:0000256" key="14">
    <source>
        <dbReference type="ARBA" id="ARBA00022857"/>
    </source>
</evidence>
<dbReference type="PANTHER" id="PTHR11626:SF2">
    <property type="entry name" value="SQUALENE SYNTHASE"/>
    <property type="match status" value="1"/>
</dbReference>
<protein>
    <recommendedName>
        <fullName evidence="6">Squalene synthase</fullName>
        <ecNumber evidence="5">2.5.1.21</ecNumber>
    </recommendedName>
    <alternativeName>
        <fullName evidence="21">FPP:FPP farnesyltransferase</fullName>
    </alternativeName>
    <alternativeName>
        <fullName evidence="22">Farnesyl-diphosphate farnesyltransferase</fullName>
    </alternativeName>
</protein>
<evidence type="ECO:0000256" key="7">
    <source>
        <dbReference type="ARBA" id="ARBA00022516"/>
    </source>
</evidence>
<proteinExistence type="inferred from homology"/>
<dbReference type="EC" id="2.5.1.21" evidence="5"/>
<comment type="catalytic activity">
    <reaction evidence="24">
        <text>presqualene diphosphate + NADPH + H(+) = squalene + diphosphate + NADP(+)</text>
        <dbReference type="Rhea" id="RHEA:22232"/>
        <dbReference type="ChEBI" id="CHEBI:15378"/>
        <dbReference type="ChEBI" id="CHEBI:15440"/>
        <dbReference type="ChEBI" id="CHEBI:33019"/>
        <dbReference type="ChEBI" id="CHEBI:57310"/>
        <dbReference type="ChEBI" id="CHEBI:57783"/>
        <dbReference type="ChEBI" id="CHEBI:58349"/>
    </reaction>
    <physiologicalReaction direction="left-to-right" evidence="24">
        <dbReference type="Rhea" id="RHEA:22233"/>
    </physiologicalReaction>
</comment>
<accession>A0A8J6EAV5</accession>
<evidence type="ECO:0000256" key="15">
    <source>
        <dbReference type="ARBA" id="ARBA00022989"/>
    </source>
</evidence>
<dbReference type="GO" id="GO:0005789">
    <property type="term" value="C:endoplasmic reticulum membrane"/>
    <property type="evidence" value="ECO:0007669"/>
    <property type="project" value="UniProtKB-SubCell"/>
</dbReference>
<evidence type="ECO:0000256" key="11">
    <source>
        <dbReference type="ARBA" id="ARBA00022723"/>
    </source>
</evidence>
<keyword evidence="16" id="KW-0520">NAD</keyword>
<evidence type="ECO:0000256" key="2">
    <source>
        <dbReference type="ARBA" id="ARBA00004477"/>
    </source>
</evidence>
<keyword evidence="18" id="KW-0472">Membrane</keyword>
<evidence type="ECO:0000256" key="25">
    <source>
        <dbReference type="ARBA" id="ARBA00047541"/>
    </source>
</evidence>
<keyword evidence="29" id="KW-1185">Reference proteome</keyword>
<keyword evidence="10" id="KW-0812">Transmembrane</keyword>
<dbReference type="SUPFAM" id="SSF48576">
    <property type="entry name" value="Terpenoid synthases"/>
    <property type="match status" value="1"/>
</dbReference>
<dbReference type="Pfam" id="PF00494">
    <property type="entry name" value="SQS_PSY"/>
    <property type="match status" value="1"/>
</dbReference>
<gene>
    <name evidence="28" type="ORF">GDO78_019011</name>
</gene>
<evidence type="ECO:0000256" key="8">
    <source>
        <dbReference type="ARBA" id="ARBA00022548"/>
    </source>
</evidence>
<keyword evidence="8" id="KW-0153">Cholesterol metabolism</keyword>
<keyword evidence="14" id="KW-0521">NADP</keyword>